<dbReference type="Proteomes" id="UP000000600">
    <property type="component" value="Unassembled WGS sequence"/>
</dbReference>
<evidence type="ECO:0000313" key="3">
    <source>
        <dbReference type="Proteomes" id="UP000000600"/>
    </source>
</evidence>
<keyword evidence="1" id="KW-0472">Membrane</keyword>
<reference evidence="2 3" key="1">
    <citation type="journal article" date="2006" name="Nature">
        <title>Global trends of whole-genome duplications revealed by the ciliate Paramecium tetraurelia.</title>
        <authorList>
            <consortium name="Genoscope"/>
            <person name="Aury J.-M."/>
            <person name="Jaillon O."/>
            <person name="Duret L."/>
            <person name="Noel B."/>
            <person name="Jubin C."/>
            <person name="Porcel B.M."/>
            <person name="Segurens B."/>
            <person name="Daubin V."/>
            <person name="Anthouard V."/>
            <person name="Aiach N."/>
            <person name="Arnaiz O."/>
            <person name="Billaut A."/>
            <person name="Beisson J."/>
            <person name="Blanc I."/>
            <person name="Bouhouche K."/>
            <person name="Camara F."/>
            <person name="Duharcourt S."/>
            <person name="Guigo R."/>
            <person name="Gogendeau D."/>
            <person name="Katinka M."/>
            <person name="Keller A.-M."/>
            <person name="Kissmehl R."/>
            <person name="Klotz C."/>
            <person name="Koll F."/>
            <person name="Le Moue A."/>
            <person name="Lepere C."/>
            <person name="Malinsky S."/>
            <person name="Nowacki M."/>
            <person name="Nowak J.K."/>
            <person name="Plattner H."/>
            <person name="Poulain J."/>
            <person name="Ruiz F."/>
            <person name="Serrano V."/>
            <person name="Zagulski M."/>
            <person name="Dessen P."/>
            <person name="Betermier M."/>
            <person name="Weissenbach J."/>
            <person name="Scarpelli C."/>
            <person name="Schachter V."/>
            <person name="Sperling L."/>
            <person name="Meyer E."/>
            <person name="Cohen J."/>
            <person name="Wincker P."/>
        </authorList>
    </citation>
    <scope>NUCLEOTIDE SEQUENCE [LARGE SCALE GENOMIC DNA]</scope>
    <source>
        <strain evidence="2 3">Stock d4-2</strain>
    </source>
</reference>
<evidence type="ECO:0000313" key="2">
    <source>
        <dbReference type="EMBL" id="CAK65597.1"/>
    </source>
</evidence>
<feature type="transmembrane region" description="Helical" evidence="1">
    <location>
        <begin position="21"/>
        <end position="46"/>
    </location>
</feature>
<sequence length="564" mass="65737">MEKKRGFFTSCLNNLKLRTQLIILVSIIILVIVSYVLSVNLIHYSLLKQYFSQISNKIFADTSVKIQEKTIKLYEGYFNRVFYLNGNSLVSFHRLYHMTKKQVKLHSLQLDTDYQMLYGGINQIPDPIRIVKGYGSSDISYSFMCYSNITAFEDPLSLDELIGMKIQEQTQTYAQILYQGNILSQSFLYSYIISEKTNAVYPCLNRGQGIYSYDPEKREWFIEVRNNYNKKKPYNEYSKSFTQPYLLFTDKKIGLSLVLPIVDENLELIGGVGTNFLGAEIIQILNSQEFGFQVIYLVSTSGIMIMHPYHVSVDQLPLYIYNQSITGFNQSDWERMNTQSQNDTSACPFLSKHSSSLYCLYNSLYEQEMIIGIQEIPEYSMKLIMLLSSKEYQQFYSRFQEELQQKLLNQVGLHVFILLALFLIICLALYIFTYTLFYPIQQIQAITINRILSKINKKSTMPSFANKFMSKQISLLFNSHSVVYDQLEQLSFNKTTICTDLENFKYPKRKLSIRNLSKRRLLPKENNLVNQSGQKQQQQNDVIEPETITKEMIITFLKISKYST</sequence>
<protein>
    <recommendedName>
        <fullName evidence="4">Cache domain-containing protein</fullName>
    </recommendedName>
</protein>
<proteinExistence type="predicted"/>
<dbReference type="GeneID" id="5018779"/>
<organism evidence="2 3">
    <name type="scientific">Paramecium tetraurelia</name>
    <dbReference type="NCBI Taxonomy" id="5888"/>
    <lineage>
        <taxon>Eukaryota</taxon>
        <taxon>Sar</taxon>
        <taxon>Alveolata</taxon>
        <taxon>Ciliophora</taxon>
        <taxon>Intramacronucleata</taxon>
        <taxon>Oligohymenophorea</taxon>
        <taxon>Peniculida</taxon>
        <taxon>Parameciidae</taxon>
        <taxon>Paramecium</taxon>
    </lineage>
</organism>
<accession>A0C480</accession>
<dbReference type="RefSeq" id="XP_001432994.1">
    <property type="nucleotide sequence ID" value="XM_001432957.1"/>
</dbReference>
<dbReference type="Gene3D" id="3.30.450.20">
    <property type="entry name" value="PAS domain"/>
    <property type="match status" value="1"/>
</dbReference>
<keyword evidence="3" id="KW-1185">Reference proteome</keyword>
<dbReference type="OMA" id="WFIEVRN"/>
<dbReference type="InParanoid" id="A0C480"/>
<name>A0C480_PARTE</name>
<dbReference type="KEGG" id="ptm:GSPATT00035077001"/>
<dbReference type="AlphaFoldDB" id="A0C480"/>
<keyword evidence="1" id="KW-1133">Transmembrane helix</keyword>
<gene>
    <name evidence="2" type="ORF">GSPATT00035077001</name>
</gene>
<dbReference type="OrthoDB" id="298276at2759"/>
<feature type="transmembrane region" description="Helical" evidence="1">
    <location>
        <begin position="411"/>
        <end position="432"/>
    </location>
</feature>
<keyword evidence="1" id="KW-0812">Transmembrane</keyword>
<evidence type="ECO:0000256" key="1">
    <source>
        <dbReference type="SAM" id="Phobius"/>
    </source>
</evidence>
<evidence type="ECO:0008006" key="4">
    <source>
        <dbReference type="Google" id="ProtNLM"/>
    </source>
</evidence>
<dbReference type="HOGENOM" id="CLU_034903_0_0_1"/>
<dbReference type="EMBL" id="CT868040">
    <property type="protein sequence ID" value="CAK65597.1"/>
    <property type="molecule type" value="Genomic_DNA"/>
</dbReference>